<keyword evidence="9" id="KW-1133">Transmembrane helix</keyword>
<keyword evidence="8" id="KW-0746">Sphingolipid metabolism</keyword>
<keyword evidence="5" id="KW-0479">Metal-binding</keyword>
<dbReference type="GO" id="GO:0004767">
    <property type="term" value="F:sphingomyelin phosphodiesterase activity"/>
    <property type="evidence" value="ECO:0007669"/>
    <property type="project" value="InterPro"/>
</dbReference>
<evidence type="ECO:0000256" key="1">
    <source>
        <dbReference type="ARBA" id="ARBA00004141"/>
    </source>
</evidence>
<evidence type="ECO:0000256" key="6">
    <source>
        <dbReference type="ARBA" id="ARBA00022801"/>
    </source>
</evidence>
<keyword evidence="13" id="KW-0255">Endonuclease</keyword>
<dbReference type="Proteomes" id="UP000198688">
    <property type="component" value="Chromosome I"/>
</dbReference>
<keyword evidence="7" id="KW-0460">Magnesium</keyword>
<proteinExistence type="predicted"/>
<organism evidence="13 14">
    <name type="scientific">Actinoplanes derwentensis</name>
    <dbReference type="NCBI Taxonomy" id="113562"/>
    <lineage>
        <taxon>Bacteria</taxon>
        <taxon>Bacillati</taxon>
        <taxon>Actinomycetota</taxon>
        <taxon>Actinomycetes</taxon>
        <taxon>Micromonosporales</taxon>
        <taxon>Micromonosporaceae</taxon>
        <taxon>Actinoplanes</taxon>
    </lineage>
</organism>
<evidence type="ECO:0000256" key="7">
    <source>
        <dbReference type="ARBA" id="ARBA00022842"/>
    </source>
</evidence>
<evidence type="ECO:0000256" key="2">
    <source>
        <dbReference type="ARBA" id="ARBA00004760"/>
    </source>
</evidence>
<evidence type="ECO:0000256" key="5">
    <source>
        <dbReference type="ARBA" id="ARBA00022723"/>
    </source>
</evidence>
<dbReference type="GO" id="GO:0006665">
    <property type="term" value="P:sphingolipid metabolic process"/>
    <property type="evidence" value="ECO:0007669"/>
    <property type="project" value="UniProtKB-KW"/>
</dbReference>
<accession>A0A1H2C6W1</accession>
<evidence type="ECO:0000256" key="11">
    <source>
        <dbReference type="ARBA" id="ARBA00023136"/>
    </source>
</evidence>
<reference evidence="13 14" key="1">
    <citation type="submission" date="2016-10" db="EMBL/GenBank/DDBJ databases">
        <authorList>
            <person name="de Groot N.N."/>
        </authorList>
    </citation>
    <scope>NUCLEOTIDE SEQUENCE [LARGE SCALE GENOMIC DNA]</scope>
    <source>
        <strain evidence="13 14">DSM 43941</strain>
    </source>
</reference>
<evidence type="ECO:0000256" key="4">
    <source>
        <dbReference type="ARBA" id="ARBA00022692"/>
    </source>
</evidence>
<dbReference type="Pfam" id="PF03372">
    <property type="entry name" value="Exo_endo_phos"/>
    <property type="match status" value="1"/>
</dbReference>
<comment type="pathway">
    <text evidence="2">Lipid metabolism; sphingolipid metabolism.</text>
</comment>
<dbReference type="InterPro" id="IPR005135">
    <property type="entry name" value="Endo/exonuclease/phosphatase"/>
</dbReference>
<keyword evidence="10" id="KW-0443">Lipid metabolism</keyword>
<keyword evidence="13" id="KW-0540">Nuclease</keyword>
<dbReference type="STRING" id="113562.SAMN04489716_5331"/>
<evidence type="ECO:0000256" key="3">
    <source>
        <dbReference type="ARBA" id="ARBA00004991"/>
    </source>
</evidence>
<feature type="domain" description="Endonuclease/exonuclease/phosphatase" evidence="12">
    <location>
        <begin position="8"/>
        <end position="240"/>
    </location>
</feature>
<evidence type="ECO:0000256" key="9">
    <source>
        <dbReference type="ARBA" id="ARBA00022989"/>
    </source>
</evidence>
<dbReference type="PANTHER" id="PTHR16320:SF24">
    <property type="entry name" value="PHOSPHODIESTERASE, PUTATIVE-RELATED"/>
    <property type="match status" value="1"/>
</dbReference>
<gene>
    <name evidence="13" type="ORF">SAMN04489716_5331</name>
</gene>
<dbReference type="GO" id="GO:0016020">
    <property type="term" value="C:membrane"/>
    <property type="evidence" value="ECO:0007669"/>
    <property type="project" value="UniProtKB-SubCell"/>
</dbReference>
<keyword evidence="4" id="KW-0812">Transmembrane</keyword>
<dbReference type="InterPro" id="IPR036691">
    <property type="entry name" value="Endo/exonu/phosph_ase_sf"/>
</dbReference>
<keyword evidence="14" id="KW-1185">Reference proteome</keyword>
<evidence type="ECO:0000313" key="13">
    <source>
        <dbReference type="EMBL" id="SDT66260.1"/>
    </source>
</evidence>
<keyword evidence="11" id="KW-0472">Membrane</keyword>
<dbReference type="InterPro" id="IPR038772">
    <property type="entry name" value="Sph/SMPD2-like"/>
</dbReference>
<evidence type="ECO:0000256" key="10">
    <source>
        <dbReference type="ARBA" id="ARBA00023098"/>
    </source>
</evidence>
<comment type="pathway">
    <text evidence="3">Sphingolipid metabolism.</text>
</comment>
<dbReference type="Gene3D" id="3.60.10.10">
    <property type="entry name" value="Endonuclease/exonuclease/phosphatase"/>
    <property type="match status" value="1"/>
</dbReference>
<dbReference type="PANTHER" id="PTHR16320">
    <property type="entry name" value="SPHINGOMYELINASE FAMILY MEMBER"/>
    <property type="match status" value="1"/>
</dbReference>
<comment type="subcellular location">
    <subcellularLocation>
        <location evidence="1">Membrane</location>
        <topology evidence="1">Multi-pass membrane protein</topology>
    </subcellularLocation>
</comment>
<evidence type="ECO:0000259" key="12">
    <source>
        <dbReference type="Pfam" id="PF03372"/>
    </source>
</evidence>
<dbReference type="SUPFAM" id="SSF56219">
    <property type="entry name" value="DNase I-like"/>
    <property type="match status" value="1"/>
</dbReference>
<dbReference type="AlphaFoldDB" id="A0A1H2C6W1"/>
<evidence type="ECO:0000256" key="8">
    <source>
        <dbReference type="ARBA" id="ARBA00022919"/>
    </source>
</evidence>
<dbReference type="GO" id="GO:0004519">
    <property type="term" value="F:endonuclease activity"/>
    <property type="evidence" value="ECO:0007669"/>
    <property type="project" value="UniProtKB-KW"/>
</dbReference>
<keyword evidence="6 13" id="KW-0378">Hydrolase</keyword>
<name>A0A1H2C6W1_9ACTN</name>
<dbReference type="EMBL" id="LT629758">
    <property type="protein sequence ID" value="SDT66260.1"/>
    <property type="molecule type" value="Genomic_DNA"/>
</dbReference>
<evidence type="ECO:0000313" key="14">
    <source>
        <dbReference type="Proteomes" id="UP000198688"/>
    </source>
</evidence>
<dbReference type="GO" id="GO:0004527">
    <property type="term" value="F:exonuclease activity"/>
    <property type="evidence" value="ECO:0007669"/>
    <property type="project" value="UniProtKB-KW"/>
</dbReference>
<sequence length="261" mass="28889">MILGMRLLTFNALFKGDVRERLRALGERLERSDYDVVCLQEVMYRRNVRLLETVAPSYRYRACSGSVVLRGGLVVLSRLPITGSEFRRFPLTAPARPEYLMRKGAQIVTIDRVFTVVNTHLSANRDDDWSPGNRYSAAQRTEFAVLAERIAGIGTPVVVVGDLNVPRESAGLAGLLAATGLRDVLAGDTRPTYRPTPGWPSPPAFDHVLVRPAAVQCRADLVFQDEVRLPGGGTSYLSDHYGVEAELTYPDCNHTAFSRKL</sequence>
<protein>
    <submittedName>
        <fullName evidence="13">Metal-dependent hydrolase, endonuclease/exonuclease/phosphatase family</fullName>
    </submittedName>
</protein>
<keyword evidence="13" id="KW-0269">Exonuclease</keyword>
<dbReference type="GO" id="GO:0046872">
    <property type="term" value="F:metal ion binding"/>
    <property type="evidence" value="ECO:0007669"/>
    <property type="project" value="UniProtKB-KW"/>
</dbReference>